<dbReference type="SUPFAM" id="SSF110004">
    <property type="entry name" value="Glycolipid transfer protein, GLTP"/>
    <property type="match status" value="1"/>
</dbReference>
<dbReference type="GO" id="GO:1902388">
    <property type="term" value="F:ceramide 1-phosphate transfer activity"/>
    <property type="evidence" value="ECO:0007669"/>
    <property type="project" value="TreeGrafter"/>
</dbReference>
<dbReference type="GO" id="GO:1902387">
    <property type="term" value="F:ceramide 1-phosphate binding"/>
    <property type="evidence" value="ECO:0007669"/>
    <property type="project" value="TreeGrafter"/>
</dbReference>
<dbReference type="PANTHER" id="PTHR10219:SF43">
    <property type="entry name" value="GLYCOLIPID TRANSFER PROTEIN DOMAIN-CONTAINING PROTEIN"/>
    <property type="match status" value="1"/>
</dbReference>
<sequence length="212" mass="24405">MAEFNFETMLEAFERVKFKYDGLASLPDTEGFFLAMNQVALLFDHLGGGFVFVRRDILEKTSILKTHFLANPEENASLQDVVERELRSETADVKSDPPSAARTLLRMMWAAKFIYLLMRELEKSYQPGNTSTLRDAVELAYDEALSEHHSWIVRKAVGAAMLLLPSKEVFLAKLGVQISKREEYMTRVERSLKPLVDRTYEFYTDRKILDLP</sequence>
<dbReference type="Pfam" id="PF08718">
    <property type="entry name" value="GLTP"/>
    <property type="match status" value="1"/>
</dbReference>
<dbReference type="EMBL" id="HBGH01017610">
    <property type="protein sequence ID" value="CAD9237659.1"/>
    <property type="molecule type" value="Transcribed_RNA"/>
</dbReference>
<evidence type="ECO:0000259" key="1">
    <source>
        <dbReference type="Pfam" id="PF08718"/>
    </source>
</evidence>
<protein>
    <recommendedName>
        <fullName evidence="1">Glycolipid transfer protein domain-containing protein</fullName>
    </recommendedName>
</protein>
<organism evidence="2">
    <name type="scientific">Compsopogon caeruleus</name>
    <dbReference type="NCBI Taxonomy" id="31354"/>
    <lineage>
        <taxon>Eukaryota</taxon>
        <taxon>Rhodophyta</taxon>
        <taxon>Compsopogonophyceae</taxon>
        <taxon>Compsopogonales</taxon>
        <taxon>Compsopogonaceae</taxon>
        <taxon>Compsopogon</taxon>
    </lineage>
</organism>
<dbReference type="AlphaFoldDB" id="A0A7S1XFN3"/>
<dbReference type="GO" id="GO:0005829">
    <property type="term" value="C:cytosol"/>
    <property type="evidence" value="ECO:0007669"/>
    <property type="project" value="TreeGrafter"/>
</dbReference>
<feature type="domain" description="Glycolipid transfer protein" evidence="1">
    <location>
        <begin position="28"/>
        <end position="175"/>
    </location>
</feature>
<proteinExistence type="predicted"/>
<dbReference type="PANTHER" id="PTHR10219">
    <property type="entry name" value="GLYCOLIPID TRANSFER PROTEIN-RELATED"/>
    <property type="match status" value="1"/>
</dbReference>
<name>A0A7S1XFN3_9RHOD</name>
<reference evidence="2" key="1">
    <citation type="submission" date="2021-01" db="EMBL/GenBank/DDBJ databases">
        <authorList>
            <person name="Corre E."/>
            <person name="Pelletier E."/>
            <person name="Niang G."/>
            <person name="Scheremetjew M."/>
            <person name="Finn R."/>
            <person name="Kale V."/>
            <person name="Holt S."/>
            <person name="Cochrane G."/>
            <person name="Meng A."/>
            <person name="Brown T."/>
            <person name="Cohen L."/>
        </authorList>
    </citation>
    <scope>NUCLEOTIDE SEQUENCE</scope>
    <source>
        <strain evidence="2">SAG 36.94</strain>
    </source>
</reference>
<gene>
    <name evidence="2" type="ORF">CCAE0312_LOCUS9758</name>
</gene>
<dbReference type="InterPro" id="IPR014830">
    <property type="entry name" value="Glycolipid_transfer_prot_dom"/>
</dbReference>
<dbReference type="GO" id="GO:0016020">
    <property type="term" value="C:membrane"/>
    <property type="evidence" value="ECO:0007669"/>
    <property type="project" value="TreeGrafter"/>
</dbReference>
<dbReference type="InterPro" id="IPR036497">
    <property type="entry name" value="GLTP_sf"/>
</dbReference>
<dbReference type="Gene3D" id="1.10.3520.10">
    <property type="entry name" value="Glycolipid transfer protein"/>
    <property type="match status" value="1"/>
</dbReference>
<accession>A0A7S1XFN3</accession>
<evidence type="ECO:0000313" key="2">
    <source>
        <dbReference type="EMBL" id="CAD9237659.1"/>
    </source>
</evidence>